<protein>
    <submittedName>
        <fullName evidence="3">Membrane-associated phospholipid phosphatase</fullName>
    </submittedName>
</protein>
<evidence type="ECO:0000313" key="4">
    <source>
        <dbReference type="Proteomes" id="UP001144110"/>
    </source>
</evidence>
<name>A0AAE3TDI7_9BACT</name>
<dbReference type="Proteomes" id="UP001144110">
    <property type="component" value="Unassembled WGS sequence"/>
</dbReference>
<dbReference type="InterPro" id="IPR000326">
    <property type="entry name" value="PAP2/HPO"/>
</dbReference>
<feature type="transmembrane region" description="Helical" evidence="1">
    <location>
        <begin position="22"/>
        <end position="46"/>
    </location>
</feature>
<feature type="transmembrane region" description="Helical" evidence="1">
    <location>
        <begin position="166"/>
        <end position="185"/>
    </location>
</feature>
<evidence type="ECO:0000313" key="3">
    <source>
        <dbReference type="EMBL" id="MDF2952974.1"/>
    </source>
</evidence>
<proteinExistence type="predicted"/>
<dbReference type="AlphaFoldDB" id="A0AAE3TDI7"/>
<sequence length="192" mass="22939">MFQLDINLFYLINHFRNPILDYILPVFSNCAFIDAFYILMSFLLWIKYSLREYLIIVFFMIIGFLLVDFSCARILKPYFGRERPFVNIPKVYHYSNNKFRYFELPQKRETSFSFPSCHASNSSFASFFLSFFYSRPAPILYLFFIFVGWSRIYLGVHFPFDILGGWILGFISAYIFYKLCSLILLKVNEKNA</sequence>
<keyword evidence="1" id="KW-0472">Membrane</keyword>
<keyword evidence="1" id="KW-1133">Transmembrane helix</keyword>
<dbReference type="EMBL" id="JAPHEG010000001">
    <property type="protein sequence ID" value="MDF2952974.1"/>
    <property type="molecule type" value="Genomic_DNA"/>
</dbReference>
<evidence type="ECO:0000259" key="2">
    <source>
        <dbReference type="SMART" id="SM00014"/>
    </source>
</evidence>
<feature type="transmembrane region" description="Helical" evidence="1">
    <location>
        <begin position="139"/>
        <end position="160"/>
    </location>
</feature>
<dbReference type="SUPFAM" id="SSF48317">
    <property type="entry name" value="Acid phosphatase/Vanadium-dependent haloperoxidase"/>
    <property type="match status" value="1"/>
</dbReference>
<gene>
    <name evidence="3" type="ORF">OD816_000219</name>
</gene>
<comment type="caution">
    <text evidence="3">The sequence shown here is derived from an EMBL/GenBank/DDBJ whole genome shotgun (WGS) entry which is preliminary data.</text>
</comment>
<dbReference type="InterPro" id="IPR036938">
    <property type="entry name" value="PAP2/HPO_sf"/>
</dbReference>
<dbReference type="PANTHER" id="PTHR14969:SF13">
    <property type="entry name" value="AT30094P"/>
    <property type="match status" value="1"/>
</dbReference>
<dbReference type="Gene3D" id="1.20.144.10">
    <property type="entry name" value="Phosphatidic acid phosphatase type 2/haloperoxidase"/>
    <property type="match status" value="1"/>
</dbReference>
<keyword evidence="1" id="KW-0812">Transmembrane</keyword>
<dbReference type="Pfam" id="PF01569">
    <property type="entry name" value="PAP2"/>
    <property type="match status" value="1"/>
</dbReference>
<feature type="transmembrane region" description="Helical" evidence="1">
    <location>
        <begin position="53"/>
        <end position="75"/>
    </location>
</feature>
<dbReference type="PANTHER" id="PTHR14969">
    <property type="entry name" value="SPHINGOSINE-1-PHOSPHATE PHOSPHOHYDROLASE"/>
    <property type="match status" value="1"/>
</dbReference>
<organism evidence="3 4">
    <name type="scientific">Candidatus Thermodesulfobacterium syntrophicum</name>
    <dbReference type="NCBI Taxonomy" id="3060442"/>
    <lineage>
        <taxon>Bacteria</taxon>
        <taxon>Pseudomonadati</taxon>
        <taxon>Thermodesulfobacteriota</taxon>
        <taxon>Thermodesulfobacteria</taxon>
        <taxon>Thermodesulfobacteriales</taxon>
        <taxon>Thermodesulfobacteriaceae</taxon>
        <taxon>Thermodesulfobacterium</taxon>
    </lineage>
</organism>
<reference evidence="3" key="1">
    <citation type="submission" date="2022-11" db="EMBL/GenBank/DDBJ databases">
        <title>Candidatus Alkanophaga archaea from heated hydrothermal vent sediment oxidize petroleum alkanes.</title>
        <authorList>
            <person name="Zehnle H."/>
            <person name="Laso-Perez R."/>
            <person name="Lipp J."/>
            <person name="Teske A."/>
            <person name="Wegener G."/>
        </authorList>
    </citation>
    <scope>NUCLEOTIDE SEQUENCE</scope>
    <source>
        <strain evidence="3">MCA70</strain>
    </source>
</reference>
<evidence type="ECO:0000256" key="1">
    <source>
        <dbReference type="SAM" id="Phobius"/>
    </source>
</evidence>
<dbReference type="SMART" id="SM00014">
    <property type="entry name" value="acidPPc"/>
    <property type="match status" value="1"/>
</dbReference>
<accession>A0AAE3TDI7</accession>
<feature type="domain" description="Phosphatidic acid phosphatase type 2/haloperoxidase" evidence="2">
    <location>
        <begin position="53"/>
        <end position="177"/>
    </location>
</feature>